<protein>
    <submittedName>
        <fullName evidence="11">Endonuclease/exonuclease/phosphatase family metal-dependent hydrolase</fullName>
    </submittedName>
</protein>
<dbReference type="SUPFAM" id="SSF56219">
    <property type="entry name" value="DNase I-like"/>
    <property type="match status" value="1"/>
</dbReference>
<dbReference type="AlphaFoldDB" id="A0A2P8CKU2"/>
<keyword evidence="11" id="KW-0255">Endonuclease</keyword>
<dbReference type="GO" id="GO:0004519">
    <property type="term" value="F:endonuclease activity"/>
    <property type="evidence" value="ECO:0007669"/>
    <property type="project" value="UniProtKB-KW"/>
</dbReference>
<evidence type="ECO:0000256" key="5">
    <source>
        <dbReference type="ARBA" id="ARBA00022763"/>
    </source>
</evidence>
<keyword evidence="11" id="KW-0269">Exonuclease</keyword>
<keyword evidence="7" id="KW-0460">Magnesium</keyword>
<sequence>MKSFILKIAFFVNIFFALALGISYLSVHIPPDRFWYPAFLGMAYPYLLLANIIFIFFWLWFKPRRIWLSLLVFILGINHFNDYYQLLPTKDFKGNGYKILSYNVHHFTYDLNKKKSNSPELLEFLKKEAPDIICLQETRLLKKGKLSPSSIRDLIPSIHYYQLAHTTTYAGPLTFSRYPIANLGEIRFKKSYNMVLFSDIVLPGNDTVRVYNCHLQSNRILPNEYGVVDSLTTGNDPKLQETRLVLAKLKRAFVIRANQARILSAHIAKSPYPVIVCGDFNDTPVSYAYRKVRGDLKDAFVESGFGTGNSYNGQLPSFRIDYILHSSLFEAHNFKRIKVGYSDHYPVTTTLTIRDNNSESE</sequence>
<evidence type="ECO:0000256" key="1">
    <source>
        <dbReference type="ARBA" id="ARBA00001936"/>
    </source>
</evidence>
<dbReference type="PANTHER" id="PTHR15822">
    <property type="entry name" value="TRAF AND TNF RECEPTOR-ASSOCIATED PROTEIN"/>
    <property type="match status" value="1"/>
</dbReference>
<evidence type="ECO:0000256" key="8">
    <source>
        <dbReference type="ARBA" id="ARBA00023204"/>
    </source>
</evidence>
<dbReference type="GO" id="GO:0006281">
    <property type="term" value="P:DNA repair"/>
    <property type="evidence" value="ECO:0007669"/>
    <property type="project" value="UniProtKB-KW"/>
</dbReference>
<feature type="domain" description="Endonuclease/exonuclease/phosphatase" evidence="10">
    <location>
        <begin position="100"/>
        <end position="344"/>
    </location>
</feature>
<keyword evidence="9" id="KW-1133">Transmembrane helix</keyword>
<dbReference type="Gene3D" id="3.60.10.10">
    <property type="entry name" value="Endonuclease/exonuclease/phosphatase"/>
    <property type="match status" value="1"/>
</dbReference>
<dbReference type="GO" id="GO:0004527">
    <property type="term" value="F:exonuclease activity"/>
    <property type="evidence" value="ECO:0007669"/>
    <property type="project" value="UniProtKB-KW"/>
</dbReference>
<evidence type="ECO:0000256" key="2">
    <source>
        <dbReference type="ARBA" id="ARBA00001946"/>
    </source>
</evidence>
<feature type="transmembrane region" description="Helical" evidence="9">
    <location>
        <begin position="66"/>
        <end position="84"/>
    </location>
</feature>
<feature type="transmembrane region" description="Helical" evidence="9">
    <location>
        <begin position="34"/>
        <end position="60"/>
    </location>
</feature>
<dbReference type="RefSeq" id="WP_106540618.1">
    <property type="nucleotide sequence ID" value="NZ_BLAU01000001.1"/>
</dbReference>
<dbReference type="GO" id="GO:0046872">
    <property type="term" value="F:metal ion binding"/>
    <property type="evidence" value="ECO:0007669"/>
    <property type="project" value="UniProtKB-KW"/>
</dbReference>
<comment type="caution">
    <text evidence="11">The sequence shown here is derived from an EMBL/GenBank/DDBJ whole genome shotgun (WGS) entry which is preliminary data.</text>
</comment>
<keyword evidence="4" id="KW-0479">Metal-binding</keyword>
<evidence type="ECO:0000313" key="12">
    <source>
        <dbReference type="Proteomes" id="UP000240621"/>
    </source>
</evidence>
<keyword evidence="8" id="KW-0234">DNA repair</keyword>
<dbReference type="CDD" id="cd09084">
    <property type="entry name" value="EEP-2"/>
    <property type="match status" value="1"/>
</dbReference>
<dbReference type="PANTHER" id="PTHR15822:SF4">
    <property type="entry name" value="TYROSYL-DNA PHOSPHODIESTERASE 2"/>
    <property type="match status" value="1"/>
</dbReference>
<dbReference type="Proteomes" id="UP000240621">
    <property type="component" value="Unassembled WGS sequence"/>
</dbReference>
<dbReference type="InterPro" id="IPR051547">
    <property type="entry name" value="TDP2-like"/>
</dbReference>
<dbReference type="OrthoDB" id="635146at2"/>
<gene>
    <name evidence="11" type="ORF">CLV93_101554</name>
</gene>
<keyword evidence="6 11" id="KW-0378">Hydrolase</keyword>
<evidence type="ECO:0000256" key="4">
    <source>
        <dbReference type="ARBA" id="ARBA00022723"/>
    </source>
</evidence>
<evidence type="ECO:0000259" key="10">
    <source>
        <dbReference type="Pfam" id="PF03372"/>
    </source>
</evidence>
<reference evidence="11 12" key="1">
    <citation type="submission" date="2018-03" db="EMBL/GenBank/DDBJ databases">
        <title>Genomic Encyclopedia of Archaeal and Bacterial Type Strains, Phase II (KMG-II): from individual species to whole genera.</title>
        <authorList>
            <person name="Goeker M."/>
        </authorList>
    </citation>
    <scope>NUCLEOTIDE SEQUENCE [LARGE SCALE GENOMIC DNA]</scope>
    <source>
        <strain evidence="11 12">DSM 27267</strain>
    </source>
</reference>
<keyword evidence="3" id="KW-0540">Nuclease</keyword>
<dbReference type="EMBL" id="PYGC01000001">
    <property type="protein sequence ID" value="PSK85590.1"/>
    <property type="molecule type" value="Genomic_DNA"/>
</dbReference>
<comment type="cofactor">
    <cofactor evidence="1">
        <name>Mn(2+)</name>
        <dbReference type="ChEBI" id="CHEBI:29035"/>
    </cofactor>
</comment>
<organism evidence="11 12">
    <name type="scientific">Prolixibacter denitrificans</name>
    <dbReference type="NCBI Taxonomy" id="1541063"/>
    <lineage>
        <taxon>Bacteria</taxon>
        <taxon>Pseudomonadati</taxon>
        <taxon>Bacteroidota</taxon>
        <taxon>Bacteroidia</taxon>
        <taxon>Marinilabiliales</taxon>
        <taxon>Prolixibacteraceae</taxon>
        <taxon>Prolixibacter</taxon>
    </lineage>
</organism>
<dbReference type="InterPro" id="IPR005135">
    <property type="entry name" value="Endo/exonuclease/phosphatase"/>
</dbReference>
<keyword evidence="9" id="KW-0472">Membrane</keyword>
<keyword evidence="9" id="KW-0812">Transmembrane</keyword>
<dbReference type="InterPro" id="IPR036691">
    <property type="entry name" value="Endo/exonu/phosph_ase_sf"/>
</dbReference>
<accession>A0A2P8CKU2</accession>
<comment type="cofactor">
    <cofactor evidence="2">
        <name>Mg(2+)</name>
        <dbReference type="ChEBI" id="CHEBI:18420"/>
    </cofactor>
</comment>
<feature type="transmembrane region" description="Helical" evidence="9">
    <location>
        <begin position="6"/>
        <end position="27"/>
    </location>
</feature>
<evidence type="ECO:0000256" key="7">
    <source>
        <dbReference type="ARBA" id="ARBA00022842"/>
    </source>
</evidence>
<name>A0A2P8CKU2_9BACT</name>
<proteinExistence type="predicted"/>
<evidence type="ECO:0000313" key="11">
    <source>
        <dbReference type="EMBL" id="PSK85590.1"/>
    </source>
</evidence>
<evidence type="ECO:0000256" key="6">
    <source>
        <dbReference type="ARBA" id="ARBA00022801"/>
    </source>
</evidence>
<evidence type="ECO:0000256" key="9">
    <source>
        <dbReference type="SAM" id="Phobius"/>
    </source>
</evidence>
<dbReference type="Pfam" id="PF03372">
    <property type="entry name" value="Exo_endo_phos"/>
    <property type="match status" value="1"/>
</dbReference>
<keyword evidence="5" id="KW-0227">DNA damage</keyword>
<evidence type="ECO:0000256" key="3">
    <source>
        <dbReference type="ARBA" id="ARBA00022722"/>
    </source>
</evidence>